<dbReference type="InterPro" id="IPR027417">
    <property type="entry name" value="P-loop_NTPase"/>
</dbReference>
<dbReference type="EMBL" id="JAELVF020000001">
    <property type="protein sequence ID" value="MBU7599516.1"/>
    <property type="molecule type" value="Genomic_DNA"/>
</dbReference>
<dbReference type="Proteomes" id="UP000694501">
    <property type="component" value="Unassembled WGS sequence"/>
</dbReference>
<evidence type="ECO:0000256" key="2">
    <source>
        <dbReference type="SAM" id="MobiDB-lite"/>
    </source>
</evidence>
<dbReference type="Gene3D" id="2.60.40.790">
    <property type="match status" value="1"/>
</dbReference>
<comment type="similarity">
    <text evidence="1">Belongs to the arsA ATPase family.</text>
</comment>
<comment type="caution">
    <text evidence="5">The sequence shown here is derived from an EMBL/GenBank/DDBJ whole genome shotgun (WGS) entry which is preliminary data.</text>
</comment>
<name>A0A949JG98_9ACTN</name>
<feature type="domain" description="ArsA HSP20-like" evidence="4">
    <location>
        <begin position="393"/>
        <end position="454"/>
    </location>
</feature>
<evidence type="ECO:0000256" key="1">
    <source>
        <dbReference type="ARBA" id="ARBA00011040"/>
    </source>
</evidence>
<feature type="region of interest" description="Disordered" evidence="2">
    <location>
        <begin position="330"/>
        <end position="386"/>
    </location>
</feature>
<feature type="compositionally biased region" description="Low complexity" evidence="2">
    <location>
        <begin position="340"/>
        <end position="371"/>
    </location>
</feature>
<dbReference type="Gene3D" id="3.40.50.300">
    <property type="entry name" value="P-loop containing nucleotide triphosphate hydrolases"/>
    <property type="match status" value="1"/>
</dbReference>
<dbReference type="SUPFAM" id="SSF52540">
    <property type="entry name" value="P-loop containing nucleoside triphosphate hydrolases"/>
    <property type="match status" value="1"/>
</dbReference>
<feature type="region of interest" description="Disordered" evidence="2">
    <location>
        <begin position="1"/>
        <end position="28"/>
    </location>
</feature>
<evidence type="ECO:0000313" key="5">
    <source>
        <dbReference type="EMBL" id="MBU7599516.1"/>
    </source>
</evidence>
<feature type="domain" description="ArsA/GET3 Anion-transporting ATPase-like" evidence="3">
    <location>
        <begin position="34"/>
        <end position="305"/>
    </location>
</feature>
<organism evidence="5 6">
    <name type="scientific">Streptomyces tardus</name>
    <dbReference type="NCBI Taxonomy" id="2780544"/>
    <lineage>
        <taxon>Bacteria</taxon>
        <taxon>Bacillati</taxon>
        <taxon>Actinomycetota</taxon>
        <taxon>Actinomycetes</taxon>
        <taxon>Kitasatosporales</taxon>
        <taxon>Streptomycetaceae</taxon>
        <taxon>Streptomyces</taxon>
    </lineage>
</organism>
<dbReference type="PANTHER" id="PTHR10803:SF3">
    <property type="entry name" value="ATPASE GET3"/>
    <property type="match status" value="1"/>
</dbReference>
<dbReference type="AlphaFoldDB" id="A0A949JG98"/>
<accession>A0A949JG98</accession>
<dbReference type="InterPro" id="IPR025723">
    <property type="entry name" value="ArsA/GET3_ATPase-like"/>
</dbReference>
<protein>
    <submittedName>
        <fullName evidence="5">ArsA family ATPase</fullName>
    </submittedName>
</protein>
<sequence length="465" mass="47440">MGPDAAQDAEARDAASRGAGADADGAGGGRGGVRVRFVTGAGGAGRTTVAAALARAGGVRTALITTEPAVLSASAGHSVPAGQPPVEVIAVDVVADFRDRVADLQRGGGELLDQFGAQPLESDEVTELPGATALAVLRALREAVAAGHRRIVVDLPPAAEAVRLLLLPAQLDRYLGRLMPAERQAARALRPMLAQLAGVPMPARQLYEVGERMRAECTALAELVESVGSTAVLVVEPGGSTERTVAETRAGMALAGVPVTALIANRMVPDGGDAWQTGWAAEQRAVCEELAEAAGPVPVVELPHLGGRSDPTEQLAAVLAAADLDAADDDAADAGTANPGASGTEEGAGAAGVAAGPSEAGGAADPGAADAGRPRDASSGVRRRVEDRLSEEGELVWWLPLPGAQKERLAVVRRGDEAIVTVGPYRRALPLPPALRRCTVAGARLTEGELAVRFRPDPALWPRSR</sequence>
<dbReference type="InterPro" id="IPR016300">
    <property type="entry name" value="ATPase_ArsA/GET3"/>
</dbReference>
<dbReference type="Pfam" id="PF02374">
    <property type="entry name" value="ArsA_ATPase"/>
    <property type="match status" value="1"/>
</dbReference>
<dbReference type="GO" id="GO:0005524">
    <property type="term" value="F:ATP binding"/>
    <property type="evidence" value="ECO:0007669"/>
    <property type="project" value="InterPro"/>
</dbReference>
<reference evidence="5" key="1">
    <citation type="submission" date="2021-06" db="EMBL/GenBank/DDBJ databases">
        <title>Sequencing of actinobacteria type strains.</title>
        <authorList>
            <person name="Nguyen G.-S."/>
            <person name="Wentzel A."/>
        </authorList>
    </citation>
    <scope>NUCLEOTIDE SEQUENCE</scope>
    <source>
        <strain evidence="5">P38-E01</strain>
    </source>
</reference>
<dbReference type="InterPro" id="IPR040612">
    <property type="entry name" value="ArsA_HSP20-like"/>
</dbReference>
<gene>
    <name evidence="5" type="ORF">JGS22_018285</name>
</gene>
<dbReference type="Pfam" id="PF17886">
    <property type="entry name" value="ArsA_HSP20"/>
    <property type="match status" value="1"/>
</dbReference>
<dbReference type="GO" id="GO:0016887">
    <property type="term" value="F:ATP hydrolysis activity"/>
    <property type="evidence" value="ECO:0007669"/>
    <property type="project" value="InterPro"/>
</dbReference>
<keyword evidence="6" id="KW-1185">Reference proteome</keyword>
<dbReference type="PANTHER" id="PTHR10803">
    <property type="entry name" value="ARSENICAL PUMP-DRIVING ATPASE ARSENITE-TRANSLOCATING ATPASE"/>
    <property type="match status" value="1"/>
</dbReference>
<evidence type="ECO:0000259" key="3">
    <source>
        <dbReference type="Pfam" id="PF02374"/>
    </source>
</evidence>
<dbReference type="InterPro" id="IPR008978">
    <property type="entry name" value="HSP20-like_chaperone"/>
</dbReference>
<evidence type="ECO:0000259" key="4">
    <source>
        <dbReference type="Pfam" id="PF17886"/>
    </source>
</evidence>
<evidence type="ECO:0000313" key="6">
    <source>
        <dbReference type="Proteomes" id="UP000694501"/>
    </source>
</evidence>
<proteinExistence type="inferred from homology"/>